<sequence length="183" mass="21084">MALLPDNRFSNSTVEHGDIDYLREKGFLRDDVDVSMDRHDAGEFGQAYARGDNIASTPLESRKALQQRCREFARGRDFSLRVASNSWRKDAKDSNAKYVCKKGQQQLVPGSLDRCPFYIIVYGLRGEWKITRMCLAHDHYRHTGFHVDTFVESNVSEDATWQWQHDVSFATLHGVLEREMLPA</sequence>
<keyword evidence="2" id="KW-1185">Reference proteome</keyword>
<name>A0A8J5J5T9_9STRA</name>
<evidence type="ECO:0000313" key="2">
    <source>
        <dbReference type="Proteomes" id="UP000709295"/>
    </source>
</evidence>
<evidence type="ECO:0000313" key="1">
    <source>
        <dbReference type="EMBL" id="KAG6960355.1"/>
    </source>
</evidence>
<gene>
    <name evidence="1" type="ORF">JG688_00009636</name>
</gene>
<organism evidence="1 2">
    <name type="scientific">Phytophthora aleatoria</name>
    <dbReference type="NCBI Taxonomy" id="2496075"/>
    <lineage>
        <taxon>Eukaryota</taxon>
        <taxon>Sar</taxon>
        <taxon>Stramenopiles</taxon>
        <taxon>Oomycota</taxon>
        <taxon>Peronosporomycetes</taxon>
        <taxon>Peronosporales</taxon>
        <taxon>Peronosporaceae</taxon>
        <taxon>Phytophthora</taxon>
    </lineage>
</organism>
<protein>
    <submittedName>
        <fullName evidence="1">Uncharacterized protein</fullName>
    </submittedName>
</protein>
<proteinExistence type="predicted"/>
<dbReference type="EMBL" id="JAENGY010000562">
    <property type="protein sequence ID" value="KAG6960355.1"/>
    <property type="molecule type" value="Genomic_DNA"/>
</dbReference>
<accession>A0A8J5J5T9</accession>
<comment type="caution">
    <text evidence="1">The sequence shown here is derived from an EMBL/GenBank/DDBJ whole genome shotgun (WGS) entry which is preliminary data.</text>
</comment>
<reference evidence="1" key="1">
    <citation type="submission" date="2021-01" db="EMBL/GenBank/DDBJ databases">
        <title>Phytophthora aleatoria, a newly-described species from Pinus radiata is distinct from Phytophthora cactorum isolates based on comparative genomics.</title>
        <authorList>
            <person name="Mcdougal R."/>
            <person name="Panda P."/>
            <person name="Williams N."/>
            <person name="Studholme D.J."/>
        </authorList>
    </citation>
    <scope>NUCLEOTIDE SEQUENCE</scope>
    <source>
        <strain evidence="1">NZFS 4037</strain>
    </source>
</reference>
<dbReference type="AlphaFoldDB" id="A0A8J5J5T9"/>
<dbReference type="Proteomes" id="UP000709295">
    <property type="component" value="Unassembled WGS sequence"/>
</dbReference>